<evidence type="ECO:0000259" key="7">
    <source>
        <dbReference type="Pfam" id="PF12157"/>
    </source>
</evidence>
<evidence type="ECO:0000256" key="6">
    <source>
        <dbReference type="SAM" id="MobiDB-lite"/>
    </source>
</evidence>
<evidence type="ECO:0000256" key="3">
    <source>
        <dbReference type="ARBA" id="ARBA00023163"/>
    </source>
</evidence>
<feature type="compositionally biased region" description="Acidic residues" evidence="6">
    <location>
        <begin position="49"/>
        <end position="81"/>
    </location>
</feature>
<evidence type="ECO:0000313" key="10">
    <source>
        <dbReference type="Proteomes" id="UP000182334"/>
    </source>
</evidence>
<feature type="region of interest" description="Disordered" evidence="6">
    <location>
        <begin position="764"/>
        <end position="800"/>
    </location>
</feature>
<dbReference type="EMBL" id="LT635758">
    <property type="protein sequence ID" value="SGZ52882.1"/>
    <property type="molecule type" value="Genomic_DNA"/>
</dbReference>
<dbReference type="GO" id="GO:0005669">
    <property type="term" value="C:transcription factor TFIID complex"/>
    <property type="evidence" value="ECO:0007669"/>
    <property type="project" value="InterPro"/>
</dbReference>
<comment type="subcellular location">
    <subcellularLocation>
        <location evidence="1">Nucleus</location>
    </subcellularLocation>
</comment>
<evidence type="ECO:0000259" key="8">
    <source>
        <dbReference type="Pfam" id="PF15288"/>
    </source>
</evidence>
<keyword evidence="10" id="KW-1185">Reference proteome</keyword>
<sequence length="1163" mass="131424">MVAAKGRKNTDNGGDDFYSNLLTGNVDVPDDKVIDDIFTEKTTKHADDAVDYEDIDELADEDDLPPLEEPENASPTAEDEQALQNGANDEFDALFGDDDMPQDENGMDHMEHGSLSEHGGVDILLDLHGQPAFDDDGLNDLGLGFEEERAEAGSNGTLGELATKHRSRKRKSPEQLAAKKLKLQRLVQDMELRHKARMVEKYYPTYKRDQPFNYHMMVLSEPMYYAWKRPPLAFKMNIKPLVPLKLSLEVQPDEKKAFKSKRNALADTASLQGIRHILQKDLDFIEEIQAHDEEAVNLRVLPFIKQDTVENDKFGDFSKDLILATADWDDDDVLNAGNSDLDLHNGDAKPKISDEFDNDEVNYDDENIFDGQLSTETFELNMNDPNLLFVPDKRLDGAKSKAVVPTDQKLLNLKFNISNDKNYDILKNNYNTKVRSQLSNLNIEHSIPSLRLQTPYYKIRLTKDEARAFHRAKFQVRQGSLICFSSLKVRKKKKDRGKTPQEIFSRTSDLTVADTGTIIAMEYSEEAPGILSNFGMGSKLINYYRKEKEDDNSRPKAPLGETHVLGVEDRSPFWNFGHVAKGDFVPTLYNNMIRAPIFKHEAKSTDFLLIRSQGCGNHQRYYLRPIDHLFAVGNIFPAVEVPAPHSRKVTNTSKNRLKMIVFRTMNKNGTARLSVKDISLHFPDQNDMQNRQRLKEFMEYQRQGEDQGFWKIRNSDSVPTEEEIKAMISPEDVALLDSMQHGQQVMDDIDSLYNDDSRKIEIKREKKEKEKEKEEEDEKEKAKDGERKRRDKDIDMEETIDEGLAPWSSSRSFITSNQTKAMLQLNGEGDPSGIGLGFSLLRATQKHGFRPLIPPPKDTVPKNTTASYQQRLYENEISRIWYAQRSSLTVDNREGHTLDDVYKEYQPIDHTEFFKNKFEKEKQENIQKHGQATAKQNILKITRLVRDENDVVQRRVEYVSDPRLIKAYIKRKKQIEGDKMSMADVNDIIPTNDAEMNKIRRKALEEKIANLQKRAKLSKGRKPHKDPLHLAAAAGGTIIDANTVMLPDGSLAFGGKGIGKGKSTNRRCKSCGAFGHIRTKKSCPLYNYTKGGTVQLPQEQKDILLAAIRNGESPPVDQAWLASGASTTNGAGSETAGGATNGQGTSVSSALAPPVEGDSSTPH</sequence>
<reference evidence="9 10" key="1">
    <citation type="submission" date="2016-10" db="EMBL/GenBank/DDBJ databases">
        <authorList>
            <person name="de Groot N.N."/>
        </authorList>
    </citation>
    <scope>NUCLEOTIDE SEQUENCE [LARGE SCALE GENOMIC DNA]</scope>
    <source>
        <strain evidence="9 10">CBS 141442</strain>
    </source>
</reference>
<dbReference type="InterPro" id="IPR040240">
    <property type="entry name" value="TAF1"/>
</dbReference>
<keyword evidence="5" id="KW-0175">Coiled coil</keyword>
<evidence type="ECO:0000256" key="4">
    <source>
        <dbReference type="ARBA" id="ARBA00023242"/>
    </source>
</evidence>
<organism evidence="9 10">
    <name type="scientific">Sungouiella intermedia</name>
    <dbReference type="NCBI Taxonomy" id="45354"/>
    <lineage>
        <taxon>Eukaryota</taxon>
        <taxon>Fungi</taxon>
        <taxon>Dikarya</taxon>
        <taxon>Ascomycota</taxon>
        <taxon>Saccharomycotina</taxon>
        <taxon>Pichiomycetes</taxon>
        <taxon>Metschnikowiaceae</taxon>
        <taxon>Sungouiella</taxon>
    </lineage>
</organism>
<dbReference type="GO" id="GO:0017025">
    <property type="term" value="F:TBP-class protein binding"/>
    <property type="evidence" value="ECO:0007669"/>
    <property type="project" value="InterPro"/>
</dbReference>
<keyword evidence="2" id="KW-0805">Transcription regulation</keyword>
<evidence type="ECO:0000256" key="1">
    <source>
        <dbReference type="ARBA" id="ARBA00004123"/>
    </source>
</evidence>
<keyword evidence="3" id="KW-0804">Transcription</keyword>
<proteinExistence type="predicted"/>
<dbReference type="AlphaFoldDB" id="A0A1L0BRQ1"/>
<dbReference type="PANTHER" id="PTHR13900">
    <property type="entry name" value="TRANSCRIPTION INITIATION FACTOR TFIID"/>
    <property type="match status" value="1"/>
</dbReference>
<dbReference type="STRING" id="45354.A0A1L0BRQ1"/>
<feature type="compositionally biased region" description="Basic and acidic residues" evidence="6">
    <location>
        <begin position="106"/>
        <end position="115"/>
    </location>
</feature>
<feature type="coiled-coil region" evidence="5">
    <location>
        <begin position="994"/>
        <end position="1021"/>
    </location>
</feature>
<dbReference type="Proteomes" id="UP000182334">
    <property type="component" value="Chromosome III"/>
</dbReference>
<protein>
    <submittedName>
        <fullName evidence="9">CIC11C00000004136</fullName>
    </submittedName>
</protein>
<dbReference type="PANTHER" id="PTHR13900:SF0">
    <property type="entry name" value="TRANSCRIPTION INITIATION FACTOR TFIID SUBUNIT 1"/>
    <property type="match status" value="1"/>
</dbReference>
<dbReference type="GO" id="GO:0051123">
    <property type="term" value="P:RNA polymerase II preinitiation complex assembly"/>
    <property type="evidence" value="ECO:0007669"/>
    <property type="project" value="TreeGrafter"/>
</dbReference>
<dbReference type="GO" id="GO:0004402">
    <property type="term" value="F:histone acetyltransferase activity"/>
    <property type="evidence" value="ECO:0007669"/>
    <property type="project" value="InterPro"/>
</dbReference>
<keyword evidence="4" id="KW-0539">Nucleus</keyword>
<dbReference type="InterPro" id="IPR041670">
    <property type="entry name" value="Znf-CCHC_6"/>
</dbReference>
<dbReference type="Pfam" id="PF12157">
    <property type="entry name" value="DUF3591"/>
    <property type="match status" value="1"/>
</dbReference>
<evidence type="ECO:0000256" key="5">
    <source>
        <dbReference type="SAM" id="Coils"/>
    </source>
</evidence>
<feature type="compositionally biased region" description="Basic and acidic residues" evidence="6">
    <location>
        <begin position="779"/>
        <end position="793"/>
    </location>
</feature>
<dbReference type="OrthoDB" id="5752at2759"/>
<feature type="domain" description="Transcription initiation factor TFIID subunit 1 histone acetyltransferase" evidence="7">
    <location>
        <begin position="415"/>
        <end position="888"/>
    </location>
</feature>
<name>A0A1L0BRQ1_9ASCO</name>
<dbReference type="Pfam" id="PF15288">
    <property type="entry name" value="zf-CCHC_6"/>
    <property type="match status" value="1"/>
</dbReference>
<evidence type="ECO:0000256" key="2">
    <source>
        <dbReference type="ARBA" id="ARBA00023015"/>
    </source>
</evidence>
<feature type="region of interest" description="Disordered" evidence="6">
    <location>
        <begin position="1"/>
        <end position="25"/>
    </location>
</feature>
<feature type="domain" description="Zinc knuckle" evidence="8">
    <location>
        <begin position="1066"/>
        <end position="1098"/>
    </location>
</feature>
<evidence type="ECO:0000313" key="9">
    <source>
        <dbReference type="EMBL" id="SGZ52882.1"/>
    </source>
</evidence>
<feature type="region of interest" description="Disordered" evidence="6">
    <location>
        <begin position="1116"/>
        <end position="1163"/>
    </location>
</feature>
<dbReference type="InterPro" id="IPR022591">
    <property type="entry name" value="TAF1_HAT_dom"/>
</dbReference>
<feature type="compositionally biased region" description="Acidic residues" evidence="6">
    <location>
        <begin position="89"/>
        <end position="102"/>
    </location>
</feature>
<dbReference type="GO" id="GO:0016251">
    <property type="term" value="F:RNA polymerase II general transcription initiation factor activity"/>
    <property type="evidence" value="ECO:0007669"/>
    <property type="project" value="InterPro"/>
</dbReference>
<accession>A0A1L0BRQ1</accession>
<feature type="compositionally biased region" description="Basic and acidic residues" evidence="6">
    <location>
        <begin position="39"/>
        <end position="48"/>
    </location>
</feature>
<gene>
    <name evidence="9" type="ORF">SAMEA4029010_CIC11G00000004136</name>
</gene>
<feature type="region of interest" description="Disordered" evidence="6">
    <location>
        <begin position="39"/>
        <end position="115"/>
    </location>
</feature>